<sequence>MLLEVNNLKTEFKLKRGTVRAVDDISFSVDKGEILAIVGESGSGKSVTSLSIMGLLQNPGKIAGGDILFDSQNLTRMNKKELQDIRGNKISMIFQEPMTSLNPVQRIKDQIMESLMIHKKISKKEALARTIELLDMVGIPSAARRADDYPHQMSGGMRQRVMIAMALSCEPQLLIADEPTTALDVTIQAQILDLLYHMREKFNMAVLLITHDLGVVSEAADRVIVMYCGKIVEEADVKTLFKNPLHPYTVGLLNSIPQIDDDSEERLYMIKGMVPNPLNMPSGCSFSDRCDRSMERCTREIPELLEIDGHKVRCFLYEEAQEEAEEEAEEGGLAVQ</sequence>
<evidence type="ECO:0000256" key="7">
    <source>
        <dbReference type="ARBA" id="ARBA00023136"/>
    </source>
</evidence>
<dbReference type="PROSITE" id="PS00211">
    <property type="entry name" value="ABC_TRANSPORTER_1"/>
    <property type="match status" value="1"/>
</dbReference>
<evidence type="ECO:0000256" key="6">
    <source>
        <dbReference type="ARBA" id="ARBA00022840"/>
    </source>
</evidence>
<keyword evidence="5" id="KW-0547">Nucleotide-binding</keyword>
<evidence type="ECO:0000256" key="5">
    <source>
        <dbReference type="ARBA" id="ARBA00022741"/>
    </source>
</evidence>
<keyword evidence="10" id="KW-1185">Reference proteome</keyword>
<feature type="domain" description="ABC transporter" evidence="8">
    <location>
        <begin position="3"/>
        <end position="253"/>
    </location>
</feature>
<dbReference type="GO" id="GO:0015833">
    <property type="term" value="P:peptide transport"/>
    <property type="evidence" value="ECO:0007669"/>
    <property type="project" value="InterPro"/>
</dbReference>
<dbReference type="RefSeq" id="WP_072771037.1">
    <property type="nucleotide sequence ID" value="NZ_FRDN01000003.1"/>
</dbReference>
<gene>
    <name evidence="9" type="ORF">SAMN02745215_00408</name>
</gene>
<accession>A0A1M7S245</accession>
<dbReference type="CDD" id="cd03257">
    <property type="entry name" value="ABC_NikE_OppD_transporters"/>
    <property type="match status" value="1"/>
</dbReference>
<evidence type="ECO:0000256" key="4">
    <source>
        <dbReference type="ARBA" id="ARBA00022475"/>
    </source>
</evidence>
<evidence type="ECO:0000256" key="3">
    <source>
        <dbReference type="ARBA" id="ARBA00022448"/>
    </source>
</evidence>
<dbReference type="STRING" id="1121395.SAMN02745215_00408"/>
<evidence type="ECO:0000256" key="2">
    <source>
        <dbReference type="ARBA" id="ARBA00005417"/>
    </source>
</evidence>
<protein>
    <submittedName>
        <fullName evidence="9">Peptide/nickel transport system ATP-binding protein</fullName>
    </submittedName>
</protein>
<dbReference type="Proteomes" id="UP000184010">
    <property type="component" value="Unassembled WGS sequence"/>
</dbReference>
<dbReference type="InterPro" id="IPR003439">
    <property type="entry name" value="ABC_transporter-like_ATP-bd"/>
</dbReference>
<evidence type="ECO:0000259" key="8">
    <source>
        <dbReference type="PROSITE" id="PS50893"/>
    </source>
</evidence>
<dbReference type="AlphaFoldDB" id="A0A1M7S245"/>
<dbReference type="PANTHER" id="PTHR43297">
    <property type="entry name" value="OLIGOPEPTIDE TRANSPORT ATP-BINDING PROTEIN APPD"/>
    <property type="match status" value="1"/>
</dbReference>
<dbReference type="PROSITE" id="PS50893">
    <property type="entry name" value="ABC_TRANSPORTER_2"/>
    <property type="match status" value="1"/>
</dbReference>
<dbReference type="SMART" id="SM00382">
    <property type="entry name" value="AAA"/>
    <property type="match status" value="1"/>
</dbReference>
<dbReference type="PANTHER" id="PTHR43297:SF2">
    <property type="entry name" value="DIPEPTIDE TRANSPORT ATP-BINDING PROTEIN DPPD"/>
    <property type="match status" value="1"/>
</dbReference>
<organism evidence="9 10">
    <name type="scientific">Desulfitobacterium chlororespirans DSM 11544</name>
    <dbReference type="NCBI Taxonomy" id="1121395"/>
    <lineage>
        <taxon>Bacteria</taxon>
        <taxon>Bacillati</taxon>
        <taxon>Bacillota</taxon>
        <taxon>Clostridia</taxon>
        <taxon>Eubacteriales</taxon>
        <taxon>Desulfitobacteriaceae</taxon>
        <taxon>Desulfitobacterium</taxon>
    </lineage>
</organism>
<dbReference type="InterPro" id="IPR003593">
    <property type="entry name" value="AAA+_ATPase"/>
</dbReference>
<dbReference type="Pfam" id="PF08352">
    <property type="entry name" value="oligo_HPY"/>
    <property type="match status" value="1"/>
</dbReference>
<dbReference type="Pfam" id="PF00005">
    <property type="entry name" value="ABC_tran"/>
    <property type="match status" value="1"/>
</dbReference>
<evidence type="ECO:0000256" key="1">
    <source>
        <dbReference type="ARBA" id="ARBA00004202"/>
    </source>
</evidence>
<comment type="subcellular location">
    <subcellularLocation>
        <location evidence="1">Cell membrane</location>
        <topology evidence="1">Peripheral membrane protein</topology>
    </subcellularLocation>
</comment>
<dbReference type="InterPro" id="IPR027417">
    <property type="entry name" value="P-loop_NTPase"/>
</dbReference>
<keyword evidence="7" id="KW-0472">Membrane</keyword>
<reference evidence="10" key="1">
    <citation type="submission" date="2016-12" db="EMBL/GenBank/DDBJ databases">
        <authorList>
            <person name="Varghese N."/>
            <person name="Submissions S."/>
        </authorList>
    </citation>
    <scope>NUCLEOTIDE SEQUENCE [LARGE SCALE GENOMIC DNA]</scope>
    <source>
        <strain evidence="10">DSM 11544</strain>
    </source>
</reference>
<keyword evidence="4" id="KW-1003">Cell membrane</keyword>
<keyword evidence="3" id="KW-0813">Transport</keyword>
<dbReference type="SUPFAM" id="SSF52540">
    <property type="entry name" value="P-loop containing nucleoside triphosphate hydrolases"/>
    <property type="match status" value="1"/>
</dbReference>
<dbReference type="Gene3D" id="3.40.50.300">
    <property type="entry name" value="P-loop containing nucleotide triphosphate hydrolases"/>
    <property type="match status" value="1"/>
</dbReference>
<dbReference type="InterPro" id="IPR050388">
    <property type="entry name" value="ABC_Ni/Peptide_Import"/>
</dbReference>
<dbReference type="EMBL" id="FRDN01000003">
    <property type="protein sequence ID" value="SHN52476.1"/>
    <property type="molecule type" value="Genomic_DNA"/>
</dbReference>
<comment type="similarity">
    <text evidence="2">Belongs to the ABC transporter superfamily.</text>
</comment>
<dbReference type="GO" id="GO:0005524">
    <property type="term" value="F:ATP binding"/>
    <property type="evidence" value="ECO:0007669"/>
    <property type="project" value="UniProtKB-KW"/>
</dbReference>
<dbReference type="FunFam" id="3.40.50.300:FF:000016">
    <property type="entry name" value="Oligopeptide ABC transporter ATP-binding component"/>
    <property type="match status" value="1"/>
</dbReference>
<dbReference type="InterPro" id="IPR013563">
    <property type="entry name" value="Oligopep_ABC_C"/>
</dbReference>
<proteinExistence type="inferred from homology"/>
<dbReference type="InterPro" id="IPR017871">
    <property type="entry name" value="ABC_transporter-like_CS"/>
</dbReference>
<dbReference type="GO" id="GO:0016887">
    <property type="term" value="F:ATP hydrolysis activity"/>
    <property type="evidence" value="ECO:0007669"/>
    <property type="project" value="InterPro"/>
</dbReference>
<dbReference type="GO" id="GO:0005886">
    <property type="term" value="C:plasma membrane"/>
    <property type="evidence" value="ECO:0007669"/>
    <property type="project" value="UniProtKB-SubCell"/>
</dbReference>
<evidence type="ECO:0000313" key="9">
    <source>
        <dbReference type="EMBL" id="SHN52476.1"/>
    </source>
</evidence>
<evidence type="ECO:0000313" key="10">
    <source>
        <dbReference type="Proteomes" id="UP000184010"/>
    </source>
</evidence>
<dbReference type="NCBIfam" id="TIGR01727">
    <property type="entry name" value="oligo_HPY"/>
    <property type="match status" value="1"/>
</dbReference>
<name>A0A1M7S245_9FIRM</name>
<keyword evidence="6 9" id="KW-0067">ATP-binding</keyword>